<dbReference type="EMBL" id="KQ990130">
    <property type="protein sequence ID" value="KZV53617.1"/>
    <property type="molecule type" value="Genomic_DNA"/>
</dbReference>
<evidence type="ECO:0000313" key="1">
    <source>
        <dbReference type="EMBL" id="KZV53617.1"/>
    </source>
</evidence>
<name>A0A2Z7D4C3_9LAMI</name>
<dbReference type="Proteomes" id="UP000250235">
    <property type="component" value="Unassembled WGS sequence"/>
</dbReference>
<evidence type="ECO:0000313" key="2">
    <source>
        <dbReference type="Proteomes" id="UP000250235"/>
    </source>
</evidence>
<gene>
    <name evidence="1" type="ORF">F511_26281</name>
</gene>
<proteinExistence type="predicted"/>
<protein>
    <submittedName>
        <fullName evidence="1">Uncharacterized protein</fullName>
    </submittedName>
</protein>
<sequence>MCRGDNRVARALWRPRHHRAMGIFTSRAGRVIGAKWPAAGQRRSRDFTYWPAAPCAIRCMLVGAVRHARRRMAHGSAALVAAARDFLAVAAVRGCSGDVVTAGLFSRV</sequence>
<reference evidence="1 2" key="1">
    <citation type="journal article" date="2015" name="Proc. Natl. Acad. Sci. U.S.A.">
        <title>The resurrection genome of Boea hygrometrica: A blueprint for survival of dehydration.</title>
        <authorList>
            <person name="Xiao L."/>
            <person name="Yang G."/>
            <person name="Zhang L."/>
            <person name="Yang X."/>
            <person name="Zhao S."/>
            <person name="Ji Z."/>
            <person name="Zhou Q."/>
            <person name="Hu M."/>
            <person name="Wang Y."/>
            <person name="Chen M."/>
            <person name="Xu Y."/>
            <person name="Jin H."/>
            <person name="Xiao X."/>
            <person name="Hu G."/>
            <person name="Bao F."/>
            <person name="Hu Y."/>
            <person name="Wan P."/>
            <person name="Li L."/>
            <person name="Deng X."/>
            <person name="Kuang T."/>
            <person name="Xiang C."/>
            <person name="Zhu J.K."/>
            <person name="Oliver M.J."/>
            <person name="He Y."/>
        </authorList>
    </citation>
    <scope>NUCLEOTIDE SEQUENCE [LARGE SCALE GENOMIC DNA]</scope>
    <source>
        <strain evidence="2">cv. XS01</strain>
    </source>
</reference>
<accession>A0A2Z7D4C3</accession>
<keyword evidence="2" id="KW-1185">Reference proteome</keyword>
<organism evidence="1 2">
    <name type="scientific">Dorcoceras hygrometricum</name>
    <dbReference type="NCBI Taxonomy" id="472368"/>
    <lineage>
        <taxon>Eukaryota</taxon>
        <taxon>Viridiplantae</taxon>
        <taxon>Streptophyta</taxon>
        <taxon>Embryophyta</taxon>
        <taxon>Tracheophyta</taxon>
        <taxon>Spermatophyta</taxon>
        <taxon>Magnoliopsida</taxon>
        <taxon>eudicotyledons</taxon>
        <taxon>Gunneridae</taxon>
        <taxon>Pentapetalae</taxon>
        <taxon>asterids</taxon>
        <taxon>lamiids</taxon>
        <taxon>Lamiales</taxon>
        <taxon>Gesneriaceae</taxon>
        <taxon>Didymocarpoideae</taxon>
        <taxon>Trichosporeae</taxon>
        <taxon>Loxocarpinae</taxon>
        <taxon>Dorcoceras</taxon>
    </lineage>
</organism>
<dbReference type="AlphaFoldDB" id="A0A2Z7D4C3"/>